<feature type="compositionally biased region" description="Polar residues" evidence="1">
    <location>
        <begin position="33"/>
        <end position="57"/>
    </location>
</feature>
<dbReference type="InParanoid" id="A0A2T3A3H0"/>
<dbReference type="AlphaFoldDB" id="A0A2T3A3H0"/>
<dbReference type="Proteomes" id="UP000241462">
    <property type="component" value="Unassembled WGS sequence"/>
</dbReference>
<keyword evidence="2" id="KW-0732">Signal</keyword>
<evidence type="ECO:0000256" key="1">
    <source>
        <dbReference type="SAM" id="MobiDB-lite"/>
    </source>
</evidence>
<organism evidence="3 4">
    <name type="scientific">Coniella lustricola</name>
    <dbReference type="NCBI Taxonomy" id="2025994"/>
    <lineage>
        <taxon>Eukaryota</taxon>
        <taxon>Fungi</taxon>
        <taxon>Dikarya</taxon>
        <taxon>Ascomycota</taxon>
        <taxon>Pezizomycotina</taxon>
        <taxon>Sordariomycetes</taxon>
        <taxon>Sordariomycetidae</taxon>
        <taxon>Diaporthales</taxon>
        <taxon>Schizoparmaceae</taxon>
        <taxon>Coniella</taxon>
    </lineage>
</organism>
<feature type="chain" id="PRO_5015747079" evidence="2">
    <location>
        <begin position="18"/>
        <end position="57"/>
    </location>
</feature>
<feature type="signal peptide" evidence="2">
    <location>
        <begin position="1"/>
        <end position="17"/>
    </location>
</feature>
<feature type="region of interest" description="Disordered" evidence="1">
    <location>
        <begin position="20"/>
        <end position="57"/>
    </location>
</feature>
<reference evidence="3 4" key="1">
    <citation type="journal article" date="2018" name="Mycol. Prog.">
        <title>Coniella lustricola, a new species from submerged detritus.</title>
        <authorList>
            <person name="Raudabaugh D.B."/>
            <person name="Iturriaga T."/>
            <person name="Carver A."/>
            <person name="Mondo S."/>
            <person name="Pangilinan J."/>
            <person name="Lipzen A."/>
            <person name="He G."/>
            <person name="Amirebrahimi M."/>
            <person name="Grigoriev I.V."/>
            <person name="Miller A.N."/>
        </authorList>
    </citation>
    <scope>NUCLEOTIDE SEQUENCE [LARGE SCALE GENOMIC DNA]</scope>
    <source>
        <strain evidence="3 4">B22-T-1</strain>
    </source>
</reference>
<evidence type="ECO:0000313" key="4">
    <source>
        <dbReference type="Proteomes" id="UP000241462"/>
    </source>
</evidence>
<evidence type="ECO:0000313" key="3">
    <source>
        <dbReference type="EMBL" id="PSR82211.1"/>
    </source>
</evidence>
<protein>
    <submittedName>
        <fullName evidence="3">Uncharacterized protein</fullName>
    </submittedName>
</protein>
<dbReference type="EMBL" id="KZ678484">
    <property type="protein sequence ID" value="PSR82211.1"/>
    <property type="molecule type" value="Genomic_DNA"/>
</dbReference>
<sequence>MRFCLKIFVYFLPPVIGIMEPLDSKHTPKSRPKTASTAAISTQNSTPNKSAADQQPA</sequence>
<evidence type="ECO:0000256" key="2">
    <source>
        <dbReference type="SAM" id="SignalP"/>
    </source>
</evidence>
<keyword evidence="4" id="KW-1185">Reference proteome</keyword>
<gene>
    <name evidence="3" type="ORF">BD289DRAFT_484010</name>
</gene>
<proteinExistence type="predicted"/>
<name>A0A2T3A3H0_9PEZI</name>
<accession>A0A2T3A3H0</accession>